<name>A0A2P2QAQ9_RHIMU</name>
<evidence type="ECO:0000313" key="1">
    <source>
        <dbReference type="EMBL" id="MBX64081.1"/>
    </source>
</evidence>
<sequence>MHCSIFPDALVFCRINIFDFHIVHF</sequence>
<dbReference type="AlphaFoldDB" id="A0A2P2QAQ9"/>
<reference evidence="1" key="1">
    <citation type="submission" date="2018-02" db="EMBL/GenBank/DDBJ databases">
        <title>Rhizophora mucronata_Transcriptome.</title>
        <authorList>
            <person name="Meera S.P."/>
            <person name="Sreeshan A."/>
            <person name="Augustine A."/>
        </authorList>
    </citation>
    <scope>NUCLEOTIDE SEQUENCE</scope>
    <source>
        <tissue evidence="1">Leaf</tissue>
    </source>
</reference>
<organism evidence="1">
    <name type="scientific">Rhizophora mucronata</name>
    <name type="common">Asiatic mangrove</name>
    <dbReference type="NCBI Taxonomy" id="61149"/>
    <lineage>
        <taxon>Eukaryota</taxon>
        <taxon>Viridiplantae</taxon>
        <taxon>Streptophyta</taxon>
        <taxon>Embryophyta</taxon>
        <taxon>Tracheophyta</taxon>
        <taxon>Spermatophyta</taxon>
        <taxon>Magnoliopsida</taxon>
        <taxon>eudicotyledons</taxon>
        <taxon>Gunneridae</taxon>
        <taxon>Pentapetalae</taxon>
        <taxon>rosids</taxon>
        <taxon>fabids</taxon>
        <taxon>Malpighiales</taxon>
        <taxon>Rhizophoraceae</taxon>
        <taxon>Rhizophora</taxon>
    </lineage>
</organism>
<protein>
    <submittedName>
        <fullName evidence="1">Uncharacterized protein</fullName>
    </submittedName>
</protein>
<dbReference type="EMBL" id="GGEC01083597">
    <property type="protein sequence ID" value="MBX64081.1"/>
    <property type="molecule type" value="Transcribed_RNA"/>
</dbReference>
<proteinExistence type="predicted"/>
<accession>A0A2P2QAQ9</accession>